<sequence>MAEEMRSINFGIYWAESVRQIFDKGDLSGYWRGISFEGDFLCVAPSYTLIRNPLLRLCYRLINSSIAGRSQAPENVTLTDLFYLMSMDVGSLNIPYLTGTSATPEVVPAIRTMPQRRVRHEEEVHMVQESLDEHYKVIDTMARDFSRFIVWAARGISQLLDATCATYTRYFETRMPYQRLRVRRRNDDTSTLAVLLDEHQPDP</sequence>
<reference evidence="1" key="1">
    <citation type="journal article" date="2019" name="Sci. Rep.">
        <title>Draft genome of Tanacetum cinerariifolium, the natural source of mosquito coil.</title>
        <authorList>
            <person name="Yamashiro T."/>
            <person name="Shiraishi A."/>
            <person name="Satake H."/>
            <person name="Nakayama K."/>
        </authorList>
    </citation>
    <scope>NUCLEOTIDE SEQUENCE</scope>
</reference>
<evidence type="ECO:0000313" key="1">
    <source>
        <dbReference type="EMBL" id="GEU84272.1"/>
    </source>
</evidence>
<accession>A0A6L2NGQ2</accession>
<gene>
    <name evidence="1" type="ORF">Tci_056250</name>
</gene>
<organism evidence="1">
    <name type="scientific">Tanacetum cinerariifolium</name>
    <name type="common">Dalmatian daisy</name>
    <name type="synonym">Chrysanthemum cinerariifolium</name>
    <dbReference type="NCBI Taxonomy" id="118510"/>
    <lineage>
        <taxon>Eukaryota</taxon>
        <taxon>Viridiplantae</taxon>
        <taxon>Streptophyta</taxon>
        <taxon>Embryophyta</taxon>
        <taxon>Tracheophyta</taxon>
        <taxon>Spermatophyta</taxon>
        <taxon>Magnoliopsida</taxon>
        <taxon>eudicotyledons</taxon>
        <taxon>Gunneridae</taxon>
        <taxon>Pentapetalae</taxon>
        <taxon>asterids</taxon>
        <taxon>campanulids</taxon>
        <taxon>Asterales</taxon>
        <taxon>Asteraceae</taxon>
        <taxon>Asteroideae</taxon>
        <taxon>Anthemideae</taxon>
        <taxon>Anthemidinae</taxon>
        <taxon>Tanacetum</taxon>
    </lineage>
</organism>
<dbReference type="AlphaFoldDB" id="A0A6L2NGQ2"/>
<name>A0A6L2NGQ2_TANCI</name>
<comment type="caution">
    <text evidence="1">The sequence shown here is derived from an EMBL/GenBank/DDBJ whole genome shotgun (WGS) entry which is preliminary data.</text>
</comment>
<dbReference type="EMBL" id="BKCJ010008856">
    <property type="protein sequence ID" value="GEU84272.1"/>
    <property type="molecule type" value="Genomic_DNA"/>
</dbReference>
<protein>
    <submittedName>
        <fullName evidence="1">Uncharacterized protein</fullName>
    </submittedName>
</protein>
<proteinExistence type="predicted"/>